<evidence type="ECO:0000256" key="2">
    <source>
        <dbReference type="ARBA" id="ARBA00022679"/>
    </source>
</evidence>
<evidence type="ECO:0000256" key="4">
    <source>
        <dbReference type="ARBA" id="ARBA00022840"/>
    </source>
</evidence>
<dbReference type="GO" id="GO:0005524">
    <property type="term" value="F:ATP binding"/>
    <property type="evidence" value="ECO:0007669"/>
    <property type="project" value="UniProtKB-KW"/>
</dbReference>
<proteinExistence type="inferred from homology"/>
<keyword evidence="3" id="KW-0547">Nucleotide-binding</keyword>
<dbReference type="PANTHER" id="PTHR11088">
    <property type="entry name" value="TRNA DIMETHYLALLYLTRANSFERASE"/>
    <property type="match status" value="1"/>
</dbReference>
<comment type="caution">
    <text evidence="5">The sequence shown here is derived from an EMBL/GenBank/DDBJ whole genome shotgun (WGS) entry which is preliminary data.</text>
</comment>
<dbReference type="Gene3D" id="3.40.50.300">
    <property type="entry name" value="P-loop containing nucleotide triphosphate hydrolases"/>
    <property type="match status" value="1"/>
</dbReference>
<evidence type="ECO:0000256" key="3">
    <source>
        <dbReference type="ARBA" id="ARBA00022741"/>
    </source>
</evidence>
<dbReference type="InterPro" id="IPR027417">
    <property type="entry name" value="P-loop_NTPase"/>
</dbReference>
<dbReference type="InterPro" id="IPR039657">
    <property type="entry name" value="Dimethylallyltransferase"/>
</dbReference>
<dbReference type="OrthoDB" id="414463at2759"/>
<protein>
    <submittedName>
        <fullName evidence="5">Adenylate isopentenyltransferase 4</fullName>
    </submittedName>
</protein>
<accession>A0A8H4LQM5</accession>
<gene>
    <name evidence="5" type="ORF">FALBO_233</name>
</gene>
<dbReference type="SUPFAM" id="SSF52540">
    <property type="entry name" value="P-loop containing nucleoside triphosphate hydrolases"/>
    <property type="match status" value="1"/>
</dbReference>
<dbReference type="GO" id="GO:0006400">
    <property type="term" value="P:tRNA modification"/>
    <property type="evidence" value="ECO:0007669"/>
    <property type="project" value="TreeGrafter"/>
</dbReference>
<evidence type="ECO:0000256" key="1">
    <source>
        <dbReference type="ARBA" id="ARBA00005842"/>
    </source>
</evidence>
<dbReference type="Pfam" id="PF01715">
    <property type="entry name" value="IPPT"/>
    <property type="match status" value="2"/>
</dbReference>
<dbReference type="GO" id="GO:0005739">
    <property type="term" value="C:mitochondrion"/>
    <property type="evidence" value="ECO:0007669"/>
    <property type="project" value="TreeGrafter"/>
</dbReference>
<keyword evidence="2 5" id="KW-0808">Transferase</keyword>
<name>A0A8H4LQM5_9HYPO</name>
<sequence length="300" mass="33310">MASYSPIIVIIGPTGIGKTRLSVEVATAVDGEVISVDSIQVYRDCPIMAAQVTADEMKGIPHHLVNYLSVAEEPVDFIARAVQSVKSIYDRGRIPVICGGSTSLMEPLLFHPFIKQQKLLVLALISDISTIRSLCDDRITQMMKDGLLDEVKHLHNLEKRCGLHSNPHRRGAWKSIGYPELRTWCDAGNMEEAEKLLKDGTELMKQNTLQYASTQLDLLWTRLIPAMSGMQTSCVIFNVISRQTFSENVEIPALKLCKGWLLSLRREGALSVPQGDYPCGDMVVHPITTTAAFARNRDTM</sequence>
<dbReference type="Proteomes" id="UP000554235">
    <property type="component" value="Unassembled WGS sequence"/>
</dbReference>
<evidence type="ECO:0000313" key="6">
    <source>
        <dbReference type="Proteomes" id="UP000554235"/>
    </source>
</evidence>
<reference evidence="5 6" key="1">
    <citation type="submission" date="2020-01" db="EMBL/GenBank/DDBJ databases">
        <title>Identification and distribution of gene clusters putatively required for synthesis of sphingolipid metabolism inhibitors in phylogenetically diverse species of the filamentous fungus Fusarium.</title>
        <authorList>
            <person name="Kim H.-S."/>
            <person name="Busman M."/>
            <person name="Brown D.W."/>
            <person name="Divon H."/>
            <person name="Uhlig S."/>
            <person name="Proctor R.H."/>
        </authorList>
    </citation>
    <scope>NUCLEOTIDE SEQUENCE [LARGE SCALE GENOMIC DNA]</scope>
    <source>
        <strain evidence="5 6">NRRL 20459</strain>
    </source>
</reference>
<evidence type="ECO:0000313" key="5">
    <source>
        <dbReference type="EMBL" id="KAF4472871.1"/>
    </source>
</evidence>
<dbReference type="GO" id="GO:0052381">
    <property type="term" value="F:tRNA dimethylallyltransferase activity"/>
    <property type="evidence" value="ECO:0007669"/>
    <property type="project" value="TreeGrafter"/>
</dbReference>
<comment type="similarity">
    <text evidence="1">Belongs to the IPP transferase family.</text>
</comment>
<keyword evidence="4" id="KW-0067">ATP-binding</keyword>
<keyword evidence="6" id="KW-1185">Reference proteome</keyword>
<dbReference type="AlphaFoldDB" id="A0A8H4LQM5"/>
<dbReference type="EMBL" id="JAADYS010000030">
    <property type="protein sequence ID" value="KAF4472871.1"/>
    <property type="molecule type" value="Genomic_DNA"/>
</dbReference>
<organism evidence="5 6">
    <name type="scientific">Fusarium albosuccineum</name>
    <dbReference type="NCBI Taxonomy" id="1237068"/>
    <lineage>
        <taxon>Eukaryota</taxon>
        <taxon>Fungi</taxon>
        <taxon>Dikarya</taxon>
        <taxon>Ascomycota</taxon>
        <taxon>Pezizomycotina</taxon>
        <taxon>Sordariomycetes</taxon>
        <taxon>Hypocreomycetidae</taxon>
        <taxon>Hypocreales</taxon>
        <taxon>Nectriaceae</taxon>
        <taxon>Fusarium</taxon>
        <taxon>Fusarium decemcellulare species complex</taxon>
    </lineage>
</organism>
<dbReference type="PANTHER" id="PTHR11088:SF89">
    <property type="entry name" value="TRNA DIMETHYLALLYLTRANSFERASE"/>
    <property type="match status" value="1"/>
</dbReference>